<dbReference type="GO" id="GO:0009654">
    <property type="term" value="C:photosystem II oxygen evolving complex"/>
    <property type="evidence" value="ECO:0007669"/>
    <property type="project" value="InterPro"/>
</dbReference>
<dbReference type="EMBL" id="DF237187">
    <property type="protein sequence ID" value="GAQ85497.1"/>
    <property type="molecule type" value="Genomic_DNA"/>
</dbReference>
<dbReference type="HAMAP" id="MF_01370">
    <property type="entry name" value="PSII_Psb28"/>
    <property type="match status" value="1"/>
</dbReference>
<comment type="subcellular location">
    <subcellularLocation>
        <location evidence="1">Plastid</location>
        <location evidence="1">Chloroplast thylakoid membrane</location>
        <topology evidence="1">Peripheral membrane protein</topology>
        <orientation evidence="1">Stromal side</orientation>
    </subcellularLocation>
</comment>
<dbReference type="InterPro" id="IPR005610">
    <property type="entry name" value="PSII_Psb28_class-1"/>
</dbReference>
<evidence type="ECO:0000313" key="11">
    <source>
        <dbReference type="EMBL" id="GAQ85497.1"/>
    </source>
</evidence>
<evidence type="ECO:0000256" key="5">
    <source>
        <dbReference type="ARBA" id="ARBA00023078"/>
    </source>
</evidence>
<dbReference type="Gene3D" id="2.40.30.220">
    <property type="entry name" value="Photosystem II Psb28"/>
    <property type="match status" value="1"/>
</dbReference>
<accession>A0A1Y1I9V5</accession>
<dbReference type="PANTHER" id="PTHR34963:SF2">
    <property type="entry name" value="PHOTOSYSTEM II REACTION CENTER PSB28 PROTEIN, CHLOROPLASTIC"/>
    <property type="match status" value="1"/>
</dbReference>
<keyword evidence="2" id="KW-0150">Chloroplast</keyword>
<dbReference type="STRING" id="105231.A0A1Y1I9V5"/>
<dbReference type="InterPro" id="IPR038676">
    <property type="entry name" value="Psb28_c1_sf"/>
</dbReference>
<comment type="similarity">
    <text evidence="8 10">Belongs to the Psb28 family.</text>
</comment>
<reference evidence="11 12" key="1">
    <citation type="journal article" date="2014" name="Nat. Commun.">
        <title>Klebsormidium flaccidum genome reveals primary factors for plant terrestrial adaptation.</title>
        <authorList>
            <person name="Hori K."/>
            <person name="Maruyama F."/>
            <person name="Fujisawa T."/>
            <person name="Togashi T."/>
            <person name="Yamamoto N."/>
            <person name="Seo M."/>
            <person name="Sato S."/>
            <person name="Yamada T."/>
            <person name="Mori H."/>
            <person name="Tajima N."/>
            <person name="Moriyama T."/>
            <person name="Ikeuchi M."/>
            <person name="Watanabe M."/>
            <person name="Wada H."/>
            <person name="Kobayashi K."/>
            <person name="Saito M."/>
            <person name="Masuda T."/>
            <person name="Sasaki-Sekimoto Y."/>
            <person name="Mashiguchi K."/>
            <person name="Awai K."/>
            <person name="Shimojima M."/>
            <person name="Masuda S."/>
            <person name="Iwai M."/>
            <person name="Nobusawa T."/>
            <person name="Narise T."/>
            <person name="Kondo S."/>
            <person name="Saito H."/>
            <person name="Sato R."/>
            <person name="Murakawa M."/>
            <person name="Ihara Y."/>
            <person name="Oshima-Yamada Y."/>
            <person name="Ohtaka K."/>
            <person name="Satoh M."/>
            <person name="Sonobe K."/>
            <person name="Ishii M."/>
            <person name="Ohtani R."/>
            <person name="Kanamori-Sato M."/>
            <person name="Honoki R."/>
            <person name="Miyazaki D."/>
            <person name="Mochizuki H."/>
            <person name="Umetsu J."/>
            <person name="Higashi K."/>
            <person name="Shibata D."/>
            <person name="Kamiya Y."/>
            <person name="Sato N."/>
            <person name="Nakamura Y."/>
            <person name="Tabata S."/>
            <person name="Ida S."/>
            <person name="Kurokawa K."/>
            <person name="Ohta H."/>
        </authorList>
    </citation>
    <scope>NUCLEOTIDE SEQUENCE [LARGE SCALE GENOMIC DNA]</scope>
    <source>
        <strain evidence="11 12">NIES-2285</strain>
    </source>
</reference>
<dbReference type="AlphaFoldDB" id="A0A1Y1I9V5"/>
<evidence type="ECO:0000256" key="9">
    <source>
        <dbReference type="ARBA" id="ARBA00062039"/>
    </source>
</evidence>
<dbReference type="Pfam" id="PF03912">
    <property type="entry name" value="Psb28"/>
    <property type="match status" value="1"/>
</dbReference>
<keyword evidence="3 10" id="KW-0602">Photosynthesis</keyword>
<evidence type="ECO:0000256" key="6">
    <source>
        <dbReference type="ARBA" id="ARBA00023136"/>
    </source>
</evidence>
<keyword evidence="5" id="KW-0793">Thylakoid</keyword>
<gene>
    <name evidence="11" type="ORF">KFL_002380100</name>
</gene>
<evidence type="ECO:0000256" key="7">
    <source>
        <dbReference type="ARBA" id="ARBA00023276"/>
    </source>
</evidence>
<keyword evidence="4" id="KW-0934">Plastid</keyword>
<dbReference type="GO" id="GO:0009535">
    <property type="term" value="C:chloroplast thylakoid membrane"/>
    <property type="evidence" value="ECO:0007669"/>
    <property type="project" value="UniProtKB-SubCell"/>
</dbReference>
<sequence>MASSVAHLVQGVPWTGLAPSQAQAAESRLSRAAVCCRSQHAQPTRIKGTSSLTSSFATPAPSLLPPSFIGSAAVFAMPSSSTFQGARKGAIAMGAGIQFIRGVNEAVVPDVKLTRSKDGSSGTALFVFEQPTVFESASELGEITGLYLVDDEGVLQSVDVSAKFVNGKPANIEAKYTMRSGKDWDRFMRFMERYATENNLGFKKSS</sequence>
<evidence type="ECO:0000256" key="2">
    <source>
        <dbReference type="ARBA" id="ARBA00022528"/>
    </source>
</evidence>
<dbReference type="Proteomes" id="UP000054558">
    <property type="component" value="Unassembled WGS sequence"/>
</dbReference>
<keyword evidence="12" id="KW-1185">Reference proteome</keyword>
<name>A0A1Y1I9V5_KLENI</name>
<comment type="subunit">
    <text evidence="9">Part of the photosystem II complex.</text>
</comment>
<evidence type="ECO:0000256" key="8">
    <source>
        <dbReference type="ARBA" id="ARBA00060947"/>
    </source>
</evidence>
<evidence type="ECO:0000256" key="1">
    <source>
        <dbReference type="ARBA" id="ARBA00004185"/>
    </source>
</evidence>
<dbReference type="PANTHER" id="PTHR34963">
    <property type="match status" value="1"/>
</dbReference>
<dbReference type="GO" id="GO:0015979">
    <property type="term" value="P:photosynthesis"/>
    <property type="evidence" value="ECO:0007669"/>
    <property type="project" value="UniProtKB-KW"/>
</dbReference>
<evidence type="ECO:0000256" key="10">
    <source>
        <dbReference type="RuleBase" id="RU003509"/>
    </source>
</evidence>
<dbReference type="NCBIfam" id="TIGR03047">
    <property type="entry name" value="PS_II_psb28"/>
    <property type="match status" value="1"/>
</dbReference>
<dbReference type="OrthoDB" id="1938621at2759"/>
<dbReference type="FunFam" id="2.40.30.220:FF:000001">
    <property type="entry name" value="Photosystem II reaction center Psb28 protein"/>
    <property type="match status" value="1"/>
</dbReference>
<evidence type="ECO:0000313" key="12">
    <source>
        <dbReference type="Proteomes" id="UP000054558"/>
    </source>
</evidence>
<evidence type="ECO:0000256" key="4">
    <source>
        <dbReference type="ARBA" id="ARBA00022640"/>
    </source>
</evidence>
<keyword evidence="7 10" id="KW-0604">Photosystem II</keyword>
<proteinExistence type="inferred from homology"/>
<keyword evidence="6" id="KW-0472">Membrane</keyword>
<organism evidence="11 12">
    <name type="scientific">Klebsormidium nitens</name>
    <name type="common">Green alga</name>
    <name type="synonym">Ulothrix nitens</name>
    <dbReference type="NCBI Taxonomy" id="105231"/>
    <lineage>
        <taxon>Eukaryota</taxon>
        <taxon>Viridiplantae</taxon>
        <taxon>Streptophyta</taxon>
        <taxon>Klebsormidiophyceae</taxon>
        <taxon>Klebsormidiales</taxon>
        <taxon>Klebsormidiaceae</taxon>
        <taxon>Klebsormidium</taxon>
    </lineage>
</organism>
<protein>
    <recommendedName>
        <fullName evidence="10">Photosystem II reaction center Psb28 protein</fullName>
    </recommendedName>
</protein>
<evidence type="ECO:0000256" key="3">
    <source>
        <dbReference type="ARBA" id="ARBA00022531"/>
    </source>
</evidence>